<proteinExistence type="predicted"/>
<organism evidence="8">
    <name type="scientific">marine sediment metagenome</name>
    <dbReference type="NCBI Taxonomy" id="412755"/>
    <lineage>
        <taxon>unclassified sequences</taxon>
        <taxon>metagenomes</taxon>
        <taxon>ecological metagenomes</taxon>
    </lineage>
</organism>
<evidence type="ECO:0000256" key="3">
    <source>
        <dbReference type="ARBA" id="ARBA00022723"/>
    </source>
</evidence>
<feature type="transmembrane region" description="Helical" evidence="6">
    <location>
        <begin position="356"/>
        <end position="376"/>
    </location>
</feature>
<comment type="caution">
    <text evidence="8">The sequence shown here is derived from an EMBL/GenBank/DDBJ whole genome shotgun (WGS) entry which is preliminary data.</text>
</comment>
<keyword evidence="3" id="KW-0479">Metal-binding</keyword>
<protein>
    <recommendedName>
        <fullName evidence="7">Cytochrome c-552/DMSO reductase-like haem-binding domain-containing protein</fullName>
    </recommendedName>
</protein>
<keyword evidence="6" id="KW-0472">Membrane</keyword>
<keyword evidence="1" id="KW-0813">Transport</keyword>
<dbReference type="GO" id="GO:0046872">
    <property type="term" value="F:metal ion binding"/>
    <property type="evidence" value="ECO:0007669"/>
    <property type="project" value="UniProtKB-KW"/>
</dbReference>
<keyword evidence="6" id="KW-0812">Transmembrane</keyword>
<gene>
    <name evidence="8" type="ORF">LCGC14_1018890</name>
</gene>
<feature type="domain" description="Cytochrome c-552/DMSO reductase-like haem-binding" evidence="7">
    <location>
        <begin position="54"/>
        <end position="328"/>
    </location>
</feature>
<name>A0A0F9NJN2_9ZZZZ</name>
<evidence type="ECO:0000256" key="4">
    <source>
        <dbReference type="ARBA" id="ARBA00022982"/>
    </source>
</evidence>
<dbReference type="InterPro" id="IPR019020">
    <property type="entry name" value="Cyt-c552/DMSO_Rdtase_haem-bd"/>
</dbReference>
<sequence>MKNKKFTITIMAIVGLSIILFASKISLVGAQAADLNAPLVTGAITVDGNDDETFWADASSQSFSTTKTTADTGIVIAAQRSVEVKVVITATEIRWFFKWLDNSSSNTGSGNEDRLALMLLNDDANAMAAPCMLIGSNGATTSGTADQWHWKAARTDSAGGKHDVVGRGGIDFDVAGGEARYTSLESDKGWFNFTENPLPGGNPVIGDLVYTNGSYGSFVINTTTGVGTVTQLVPLPHAHSYAENEFLDTTSRKRSGDSEYTAFGILPTSLSSEDRYLIEAKGSRDTSGYWTLEMVRDLAVTNNVIDKALASGDTVKFAVALYDGGVGHDHDEKYITSAWKTVHLGPVAAGPAIPGYPLILVGLITIGALGVLFIIAKRSKISRK</sequence>
<evidence type="ECO:0000313" key="8">
    <source>
        <dbReference type="EMBL" id="KKN12197.1"/>
    </source>
</evidence>
<evidence type="ECO:0000256" key="5">
    <source>
        <dbReference type="ARBA" id="ARBA00023004"/>
    </source>
</evidence>
<evidence type="ECO:0000256" key="2">
    <source>
        <dbReference type="ARBA" id="ARBA00022617"/>
    </source>
</evidence>
<accession>A0A0F9NJN2</accession>
<evidence type="ECO:0000256" key="6">
    <source>
        <dbReference type="SAM" id="Phobius"/>
    </source>
</evidence>
<keyword evidence="5" id="KW-0408">Iron</keyword>
<evidence type="ECO:0000259" key="7">
    <source>
        <dbReference type="Pfam" id="PF09459"/>
    </source>
</evidence>
<dbReference type="EMBL" id="LAZR01004056">
    <property type="protein sequence ID" value="KKN12197.1"/>
    <property type="molecule type" value="Genomic_DNA"/>
</dbReference>
<dbReference type="AlphaFoldDB" id="A0A0F9NJN2"/>
<reference evidence="8" key="1">
    <citation type="journal article" date="2015" name="Nature">
        <title>Complex archaea that bridge the gap between prokaryotes and eukaryotes.</title>
        <authorList>
            <person name="Spang A."/>
            <person name="Saw J.H."/>
            <person name="Jorgensen S.L."/>
            <person name="Zaremba-Niedzwiedzka K."/>
            <person name="Martijn J."/>
            <person name="Lind A.E."/>
            <person name="van Eijk R."/>
            <person name="Schleper C."/>
            <person name="Guy L."/>
            <person name="Ettema T.J."/>
        </authorList>
    </citation>
    <scope>NUCLEOTIDE SEQUENCE</scope>
</reference>
<dbReference type="Gene3D" id="2.60.40.1190">
    <property type="match status" value="1"/>
</dbReference>
<keyword evidence="4" id="KW-0249">Electron transport</keyword>
<dbReference type="Pfam" id="PF09459">
    <property type="entry name" value="EB_dh"/>
    <property type="match status" value="1"/>
</dbReference>
<keyword evidence="6" id="KW-1133">Transmembrane helix</keyword>
<evidence type="ECO:0000256" key="1">
    <source>
        <dbReference type="ARBA" id="ARBA00022448"/>
    </source>
</evidence>
<keyword evidence="2" id="KW-0349">Heme</keyword>
<dbReference type="GO" id="GO:0020037">
    <property type="term" value="F:heme binding"/>
    <property type="evidence" value="ECO:0007669"/>
    <property type="project" value="InterPro"/>
</dbReference>